<gene>
    <name evidence="2" type="ORF">ORQ98_11850</name>
</gene>
<dbReference type="Gene3D" id="3.10.105.10">
    <property type="entry name" value="Dipeptide-binding Protein, Domain 3"/>
    <property type="match status" value="1"/>
</dbReference>
<dbReference type="Gene3D" id="3.40.190.10">
    <property type="entry name" value="Periplasmic binding protein-like II"/>
    <property type="match status" value="1"/>
</dbReference>
<dbReference type="Proteomes" id="UP001528823">
    <property type="component" value="Unassembled WGS sequence"/>
</dbReference>
<name>A0ABT5U8F9_9GAMM</name>
<organism evidence="2 3">
    <name type="scientific">Spartinivicinus poritis</name>
    <dbReference type="NCBI Taxonomy" id="2994640"/>
    <lineage>
        <taxon>Bacteria</taxon>
        <taxon>Pseudomonadati</taxon>
        <taxon>Pseudomonadota</taxon>
        <taxon>Gammaproteobacteria</taxon>
        <taxon>Oceanospirillales</taxon>
        <taxon>Zooshikellaceae</taxon>
        <taxon>Spartinivicinus</taxon>
    </lineage>
</organism>
<dbReference type="InterPro" id="IPR007210">
    <property type="entry name" value="ABC_Gly_betaine_transp_sub-bd"/>
</dbReference>
<dbReference type="Gene3D" id="3.40.190.100">
    <property type="entry name" value="Glycine betaine-binding periplasmic protein, domain 2"/>
    <property type="match status" value="1"/>
</dbReference>
<dbReference type="Pfam" id="PF04069">
    <property type="entry name" value="OpuAC"/>
    <property type="match status" value="1"/>
</dbReference>
<evidence type="ECO:0000313" key="2">
    <source>
        <dbReference type="EMBL" id="MDE1462664.1"/>
    </source>
</evidence>
<sequence length="337" mass="38043">MSKIIKKLGLATVFTFGITQVAAAKDTIVIGEVSWDASLAIEQVLKQVMEKHLDVNVKIVATDQSAIWAAMDKGKGSIDVHPDVWTSSQAEPWTKFVVKGGKESVLANQKPYMGTEGLFIPGYIQDKYGVKSVYDLAKPEIAKLFDQDGDGKGDFWPGAPGWGIVKVNQVKAKSYGFDQYFKAFHVSDAILRAQLKTAFRKKTGILFYSWTPDWIHKAYDLRKLEEPTFTGYASKDKQQDPNYNPDGCWNMVKGDEWLEKSAITCDWPETKVYLAYSKSLLSRNIQVAQFLNNVSFTTDDISQWIYQIAQEKEAPEDVAEEWINNNQAVVKQWLNQS</sequence>
<accession>A0ABT5U8F9</accession>
<evidence type="ECO:0000313" key="3">
    <source>
        <dbReference type="Proteomes" id="UP001528823"/>
    </source>
</evidence>
<dbReference type="EMBL" id="JAPMOU010000012">
    <property type="protein sequence ID" value="MDE1462664.1"/>
    <property type="molecule type" value="Genomic_DNA"/>
</dbReference>
<feature type="domain" description="ABC-type glycine betaine transport system substrate-binding" evidence="1">
    <location>
        <begin position="26"/>
        <end position="324"/>
    </location>
</feature>
<keyword evidence="3" id="KW-1185">Reference proteome</keyword>
<proteinExistence type="predicted"/>
<reference evidence="2 3" key="1">
    <citation type="submission" date="2022-11" db="EMBL/GenBank/DDBJ databases">
        <title>Spartinivicinus poritis sp. nov., isolated from scleractinian coral Porites lutea.</title>
        <authorList>
            <person name="Zhang G."/>
            <person name="Cai L."/>
            <person name="Wei Q."/>
        </authorList>
    </citation>
    <scope>NUCLEOTIDE SEQUENCE [LARGE SCALE GENOMIC DNA]</scope>
    <source>
        <strain evidence="2 3">A2-2</strain>
    </source>
</reference>
<dbReference type="CDD" id="cd13642">
    <property type="entry name" value="PBP2_BCP_1"/>
    <property type="match status" value="1"/>
</dbReference>
<evidence type="ECO:0000259" key="1">
    <source>
        <dbReference type="Pfam" id="PF04069"/>
    </source>
</evidence>
<comment type="caution">
    <text evidence="2">The sequence shown here is derived from an EMBL/GenBank/DDBJ whole genome shotgun (WGS) entry which is preliminary data.</text>
</comment>
<protein>
    <recommendedName>
        <fullName evidence="1">ABC-type glycine betaine transport system substrate-binding domain-containing protein</fullName>
    </recommendedName>
</protein>
<dbReference type="RefSeq" id="WP_274689016.1">
    <property type="nucleotide sequence ID" value="NZ_JAPMOU010000012.1"/>
</dbReference>
<dbReference type="SUPFAM" id="SSF53850">
    <property type="entry name" value="Periplasmic binding protein-like II"/>
    <property type="match status" value="1"/>
</dbReference>